<dbReference type="PANTHER" id="PTHR43762">
    <property type="entry name" value="L-GULONOLACTONE OXIDASE"/>
    <property type="match status" value="1"/>
</dbReference>
<dbReference type="VEuPathDB" id="FungiDB:SPPG_02031"/>
<evidence type="ECO:0000256" key="3">
    <source>
        <dbReference type="ARBA" id="ARBA00023002"/>
    </source>
</evidence>
<dbReference type="InterPro" id="IPR016171">
    <property type="entry name" value="Vanillyl_alc_oxidase_C-sub2"/>
</dbReference>
<dbReference type="InterPro" id="IPR016169">
    <property type="entry name" value="FAD-bd_PCMH_sub2"/>
</dbReference>
<evidence type="ECO:0000256" key="2">
    <source>
        <dbReference type="ARBA" id="ARBA00013136"/>
    </source>
</evidence>
<keyword evidence="3" id="KW-0560">Oxidoreductase</keyword>
<keyword evidence="7" id="KW-1185">Reference proteome</keyword>
<dbReference type="EMBL" id="KQ257452">
    <property type="protein sequence ID" value="KND02952.1"/>
    <property type="molecule type" value="Genomic_DNA"/>
</dbReference>
<comment type="pathway">
    <text evidence="1">Cofactor biosynthesis; D-erythroascorbate biosynthesis; dehydro-D-arabinono-1,4-lactone from D-arabinose: step 2/2.</text>
</comment>
<dbReference type="Pfam" id="PF01565">
    <property type="entry name" value="FAD_binding_4"/>
    <property type="match status" value="1"/>
</dbReference>
<dbReference type="InterPro" id="IPR007173">
    <property type="entry name" value="ALO_C"/>
</dbReference>
<dbReference type="eggNOG" id="KOG4730">
    <property type="taxonomic scope" value="Eukaryota"/>
</dbReference>
<dbReference type="RefSeq" id="XP_016610991.1">
    <property type="nucleotide sequence ID" value="XM_016750337.1"/>
</dbReference>
<dbReference type="PROSITE" id="PS51387">
    <property type="entry name" value="FAD_PCMH"/>
    <property type="match status" value="1"/>
</dbReference>
<dbReference type="EC" id="1.1.3.37" evidence="2"/>
<evidence type="ECO:0000256" key="4">
    <source>
        <dbReference type="ARBA" id="ARBA00033418"/>
    </source>
</evidence>
<protein>
    <recommendedName>
        <fullName evidence="2">D-arabinono-1,4-lactone oxidase</fullName>
        <ecNumber evidence="2">1.1.3.37</ecNumber>
    </recommendedName>
    <alternativeName>
        <fullName evidence="4">L-galactono-gamma-lactone oxidase</fullName>
    </alternativeName>
</protein>
<dbReference type="FunCoup" id="A0A0L0HPD3">
    <property type="interactions" value="371"/>
</dbReference>
<dbReference type="GO" id="GO:0003885">
    <property type="term" value="F:D-arabinono-1,4-lactone oxidase activity"/>
    <property type="evidence" value="ECO:0007669"/>
    <property type="project" value="UniProtKB-EC"/>
</dbReference>
<dbReference type="GeneID" id="27685655"/>
<dbReference type="Proteomes" id="UP000053201">
    <property type="component" value="Unassembled WGS sequence"/>
</dbReference>
<dbReference type="UniPathway" id="UPA00771">
    <property type="reaction ID" value="UER00766"/>
</dbReference>
<dbReference type="GO" id="GO:0071949">
    <property type="term" value="F:FAD binding"/>
    <property type="evidence" value="ECO:0007669"/>
    <property type="project" value="InterPro"/>
</dbReference>
<dbReference type="OrthoDB" id="610608at2759"/>
<feature type="domain" description="FAD-binding PCMH-type" evidence="5">
    <location>
        <begin position="49"/>
        <end position="222"/>
    </location>
</feature>
<dbReference type="SUPFAM" id="SSF56176">
    <property type="entry name" value="FAD-binding/transporter-associated domain-like"/>
    <property type="match status" value="1"/>
</dbReference>
<organism evidence="6 7">
    <name type="scientific">Spizellomyces punctatus (strain DAOM BR117)</name>
    <dbReference type="NCBI Taxonomy" id="645134"/>
    <lineage>
        <taxon>Eukaryota</taxon>
        <taxon>Fungi</taxon>
        <taxon>Fungi incertae sedis</taxon>
        <taxon>Chytridiomycota</taxon>
        <taxon>Chytridiomycota incertae sedis</taxon>
        <taxon>Chytridiomycetes</taxon>
        <taxon>Spizellomycetales</taxon>
        <taxon>Spizellomycetaceae</taxon>
        <taxon>Spizellomyces</taxon>
    </lineage>
</organism>
<dbReference type="Gene3D" id="3.30.70.2520">
    <property type="match status" value="1"/>
</dbReference>
<dbReference type="PIRSF" id="PIRSF000136">
    <property type="entry name" value="LGO_GLO"/>
    <property type="match status" value="1"/>
</dbReference>
<accession>A0A0L0HPD3</accession>
<dbReference type="Gene3D" id="1.10.45.10">
    <property type="entry name" value="Vanillyl-alcohol Oxidase, Chain A, domain 4"/>
    <property type="match status" value="1"/>
</dbReference>
<dbReference type="STRING" id="645134.A0A0L0HPD3"/>
<dbReference type="PANTHER" id="PTHR43762:SF1">
    <property type="entry name" value="D-ARABINONO-1,4-LACTONE OXIDASE"/>
    <property type="match status" value="1"/>
</dbReference>
<dbReference type="InterPro" id="IPR016167">
    <property type="entry name" value="FAD-bd_PCMH_sub1"/>
</dbReference>
<dbReference type="InParanoid" id="A0A0L0HPD3"/>
<evidence type="ECO:0000259" key="5">
    <source>
        <dbReference type="PROSITE" id="PS51387"/>
    </source>
</evidence>
<gene>
    <name evidence="6" type="ORF">SPPG_02031</name>
</gene>
<proteinExistence type="predicted"/>
<evidence type="ECO:0000256" key="1">
    <source>
        <dbReference type="ARBA" id="ARBA00005083"/>
    </source>
</evidence>
<dbReference type="InterPro" id="IPR010031">
    <property type="entry name" value="FAD_lactone_oxidase-like"/>
</dbReference>
<dbReference type="OMA" id="FGVPGPW"/>
<dbReference type="InterPro" id="IPR036318">
    <property type="entry name" value="FAD-bd_PCMH-like_sf"/>
</dbReference>
<reference evidence="6 7" key="1">
    <citation type="submission" date="2009-08" db="EMBL/GenBank/DDBJ databases">
        <title>The Genome Sequence of Spizellomyces punctatus strain DAOM BR117.</title>
        <authorList>
            <consortium name="The Broad Institute Genome Sequencing Platform"/>
            <person name="Russ C."/>
            <person name="Cuomo C."/>
            <person name="Shea T."/>
            <person name="Young S.K."/>
            <person name="Zeng Q."/>
            <person name="Koehrsen M."/>
            <person name="Haas B."/>
            <person name="Borodovsky M."/>
            <person name="Guigo R."/>
            <person name="Alvarado L."/>
            <person name="Berlin A."/>
            <person name="Bochicchio J."/>
            <person name="Borenstein D."/>
            <person name="Chapman S."/>
            <person name="Chen Z."/>
            <person name="Engels R."/>
            <person name="Freedman E."/>
            <person name="Gellesch M."/>
            <person name="Goldberg J."/>
            <person name="Griggs A."/>
            <person name="Gujja S."/>
            <person name="Heiman D."/>
            <person name="Hepburn T."/>
            <person name="Howarth C."/>
            <person name="Jen D."/>
            <person name="Larson L."/>
            <person name="Lewis B."/>
            <person name="Mehta T."/>
            <person name="Park D."/>
            <person name="Pearson M."/>
            <person name="Roberts A."/>
            <person name="Saif S."/>
            <person name="Shenoy N."/>
            <person name="Sisk P."/>
            <person name="Stolte C."/>
            <person name="Sykes S."/>
            <person name="Thomson T."/>
            <person name="Walk T."/>
            <person name="White J."/>
            <person name="Yandava C."/>
            <person name="Burger G."/>
            <person name="Gray M.W."/>
            <person name="Holland P.W.H."/>
            <person name="King N."/>
            <person name="Lang F.B.F."/>
            <person name="Roger A.J."/>
            <person name="Ruiz-Trillo I."/>
            <person name="Lander E."/>
            <person name="Nusbaum C."/>
        </authorList>
    </citation>
    <scope>NUCLEOTIDE SEQUENCE [LARGE SCALE GENOMIC DNA]</scope>
    <source>
        <strain evidence="6 7">DAOM BR117</strain>
    </source>
</reference>
<dbReference type="GO" id="GO:0016020">
    <property type="term" value="C:membrane"/>
    <property type="evidence" value="ECO:0007669"/>
    <property type="project" value="InterPro"/>
</dbReference>
<dbReference type="Gene3D" id="3.30.465.10">
    <property type="match status" value="1"/>
</dbReference>
<name>A0A0L0HPD3_SPIPD</name>
<dbReference type="InterPro" id="IPR006094">
    <property type="entry name" value="Oxid_FAD_bind_N"/>
</dbReference>
<sequence>MQTIVHSNPIPPVREVPRKPLITARKSVGLVSTARNVPNVLHNWSGINPIARTSQIRYPKTEQQLSNLVRRCKGKIGIVGSALSFEKIATVPLSDDTSVLVNLKHFTGLQRMTESTAVFGAQTTVDDVIRILGEHDRMMPCSPGVIGIQTLAGSMSTGTHGQGLFQSAYSDIVVSLRVVLPDGEIAVIGGEHSRSDLPLQAFVTSLGMLGVITEVEIRTEPRRVFACKKVTCDFDDFIEDYTKWNQQVEYVKVWWFPETDQVHVWFTDPACPKSSAYLDFLSSSRDHPIESAVCSAALNDTVSIYCNAMSHDTKSSHSPSSTSVAPQFKTVRRFADARDLIGYSEQILCKGIPVPQINCEIAVPLENFTSATLALREWSMRNKGRLHYPFIYRATGRSEAWLSPAFQGPVVYIGLLVYIASDGTVRDDGFETMREVQKILAQFGGLPHWGKHFVPELYDFERSYTMWTRFEQIRQKTDPENKFLNPFLGTVFGRRRSASASAHL</sequence>
<dbReference type="AlphaFoldDB" id="A0A0L0HPD3"/>
<evidence type="ECO:0000313" key="7">
    <source>
        <dbReference type="Proteomes" id="UP000053201"/>
    </source>
</evidence>
<dbReference type="Gene3D" id="3.30.43.10">
    <property type="entry name" value="Uridine Diphospho-n-acetylenolpyruvylglucosamine Reductase, domain 2"/>
    <property type="match status" value="1"/>
</dbReference>
<evidence type="ECO:0000313" key="6">
    <source>
        <dbReference type="EMBL" id="KND02952.1"/>
    </source>
</evidence>
<dbReference type="Pfam" id="PF04030">
    <property type="entry name" value="ALO"/>
    <property type="match status" value="1"/>
</dbReference>
<dbReference type="InterPro" id="IPR016166">
    <property type="entry name" value="FAD-bd_PCMH"/>
</dbReference>